<dbReference type="Gene3D" id="3.30.420.10">
    <property type="entry name" value="Ribonuclease H-like superfamily/Ribonuclease H"/>
    <property type="match status" value="1"/>
</dbReference>
<evidence type="ECO:0000259" key="1">
    <source>
        <dbReference type="SMART" id="SM00479"/>
    </source>
</evidence>
<dbReference type="InterPro" id="IPR012337">
    <property type="entry name" value="RNaseH-like_sf"/>
</dbReference>
<evidence type="ECO:0000313" key="3">
    <source>
        <dbReference type="EMBL" id="OYP54868.1"/>
    </source>
</evidence>
<dbReference type="Gene3D" id="3.40.50.10190">
    <property type="entry name" value="BRCT domain"/>
    <property type="match status" value="1"/>
</dbReference>
<dbReference type="Pfam" id="PF00929">
    <property type="entry name" value="RNase_T"/>
    <property type="match status" value="1"/>
</dbReference>
<name>A0AA37MMM4_SEGBR</name>
<evidence type="ECO:0000313" key="5">
    <source>
        <dbReference type="Proteomes" id="UP000887043"/>
    </source>
</evidence>
<evidence type="ECO:0000313" key="2">
    <source>
        <dbReference type="EMBL" id="GJG28929.1"/>
    </source>
</evidence>
<dbReference type="GeneID" id="72478351"/>
<dbReference type="EMBL" id="BPTR01000001">
    <property type="protein sequence ID" value="GJG28929.1"/>
    <property type="molecule type" value="Genomic_DNA"/>
</dbReference>
<dbReference type="SUPFAM" id="SSF53098">
    <property type="entry name" value="Ribonuclease H-like"/>
    <property type="match status" value="1"/>
</dbReference>
<proteinExistence type="predicted"/>
<accession>A0AA37MMM4</accession>
<reference evidence="2" key="2">
    <citation type="submission" date="2021-08" db="EMBL/GenBank/DDBJ databases">
        <title>Prevotella lacticifex sp. nov., isolated from rumen of cow.</title>
        <authorList>
            <person name="Shinkai T."/>
            <person name="Ikeyama N."/>
            <person name="Kumagai M."/>
            <person name="Ohmori H."/>
            <person name="Sakamoto M."/>
            <person name="Ohkuma M."/>
            <person name="Mitsumori M."/>
        </authorList>
    </citation>
    <scope>NUCLEOTIDE SEQUENCE</scope>
    <source>
        <strain evidence="2">DSM 11371</strain>
    </source>
</reference>
<dbReference type="RefSeq" id="WP_006281967.1">
    <property type="nucleotide sequence ID" value="NZ_BPTR01000001.1"/>
</dbReference>
<dbReference type="Proteomes" id="UP000887043">
    <property type="component" value="Unassembled WGS sequence"/>
</dbReference>
<gene>
    <name evidence="3" type="ORF">CIK91_08030</name>
    <name evidence="2" type="ORF">PRRU23_26290</name>
</gene>
<dbReference type="GO" id="GO:0004527">
    <property type="term" value="F:exonuclease activity"/>
    <property type="evidence" value="ECO:0007669"/>
    <property type="project" value="UniProtKB-ARBA"/>
</dbReference>
<dbReference type="InterPro" id="IPR001357">
    <property type="entry name" value="BRCT_dom"/>
</dbReference>
<sequence length="480" mass="54716">MSLIIRPHQQEETAKDNMFCLKIIKVRYTKRHPDGHTVTPVALEHVEARFGARLKARELKKANGKEGKKTVYLDEQDPENPLQLGNGYIHTYALQGIENAKDFAFSIEKKPKNKTHLQLWLAYIPAGMKYFSGDTPLGAIKKKQPKKWVKGYASEAIIMHRQITSVEELQQLIDHTPTHLTMPHNILAFDFEAVYYSHSSRACSLGIAQFIDGELTLRKNFINQPPNNYYDPVTPMIHHLEPKDTANAPTFDKIWPKVKPYFDEADVILYHSNSPFDPGVLKAESEAYQLGIDLDKYTFASLFDVYPYKLEAITKAYHQDTSHHHESDDDAYYCGWLYVQHLKGNKPLEDIKPINDKLKQPYANVFVNHPTLKGDLLIKDLKNADPNSPYYDKKVVITGVFYQGADKQNVIDRIDIARQLKACGADIDLKVSEATDFVFVGKEAGAAKLRNIKKYGIKTLGQKDVETLMKIKIPTKKNTK</sequence>
<dbReference type="GO" id="GO:0006259">
    <property type="term" value="P:DNA metabolic process"/>
    <property type="evidence" value="ECO:0007669"/>
    <property type="project" value="UniProtKB-ARBA"/>
</dbReference>
<comment type="caution">
    <text evidence="2">The sequence shown here is derived from an EMBL/GenBank/DDBJ whole genome shotgun (WGS) entry which is preliminary data.</text>
</comment>
<dbReference type="AlphaFoldDB" id="A0AA37MMM4"/>
<dbReference type="GO" id="GO:0003676">
    <property type="term" value="F:nucleic acid binding"/>
    <property type="evidence" value="ECO:0007669"/>
    <property type="project" value="InterPro"/>
</dbReference>
<dbReference type="InterPro" id="IPR036397">
    <property type="entry name" value="RNaseH_sf"/>
</dbReference>
<keyword evidence="4" id="KW-1185">Reference proteome</keyword>
<dbReference type="Proteomes" id="UP000216189">
    <property type="component" value="Unassembled WGS sequence"/>
</dbReference>
<protein>
    <recommendedName>
        <fullName evidence="1">Exonuclease domain-containing protein</fullName>
    </recommendedName>
</protein>
<dbReference type="EMBL" id="NPJF01000037">
    <property type="protein sequence ID" value="OYP54868.1"/>
    <property type="molecule type" value="Genomic_DNA"/>
</dbReference>
<organism evidence="2 5">
    <name type="scientific">Segatella bryantii</name>
    <name type="common">Prevotella bryantii</name>
    <dbReference type="NCBI Taxonomy" id="77095"/>
    <lineage>
        <taxon>Bacteria</taxon>
        <taxon>Pseudomonadati</taxon>
        <taxon>Bacteroidota</taxon>
        <taxon>Bacteroidia</taxon>
        <taxon>Bacteroidales</taxon>
        <taxon>Prevotellaceae</taxon>
        <taxon>Segatella</taxon>
    </lineage>
</organism>
<evidence type="ECO:0000313" key="4">
    <source>
        <dbReference type="Proteomes" id="UP000216189"/>
    </source>
</evidence>
<dbReference type="InterPro" id="IPR013520">
    <property type="entry name" value="Ribonucl_H"/>
</dbReference>
<dbReference type="SMART" id="SM00479">
    <property type="entry name" value="EXOIII"/>
    <property type="match status" value="1"/>
</dbReference>
<feature type="domain" description="Exonuclease" evidence="1">
    <location>
        <begin position="185"/>
        <end position="347"/>
    </location>
</feature>
<dbReference type="Pfam" id="PF00533">
    <property type="entry name" value="BRCT"/>
    <property type="match status" value="1"/>
</dbReference>
<dbReference type="InterPro" id="IPR036420">
    <property type="entry name" value="BRCT_dom_sf"/>
</dbReference>
<reference evidence="3 4" key="1">
    <citation type="submission" date="2017-08" db="EMBL/GenBank/DDBJ databases">
        <title>Comparative genomics of non-oral Prevotella species.</title>
        <authorList>
            <person name="Accetto T."/>
            <person name="Nograsek B."/>
            <person name="Avgustin G."/>
        </authorList>
    </citation>
    <scope>NUCLEOTIDE SEQUENCE [LARGE SCALE GENOMIC DNA]</scope>
    <source>
        <strain evidence="3 4">TC1-1</strain>
    </source>
</reference>